<keyword evidence="7" id="KW-0479">Metal-binding</keyword>
<dbReference type="GO" id="GO:0005886">
    <property type="term" value="C:plasma membrane"/>
    <property type="evidence" value="ECO:0007669"/>
    <property type="project" value="UniProtKB-SubCell"/>
</dbReference>
<evidence type="ECO:0000256" key="1">
    <source>
        <dbReference type="ARBA" id="ARBA00004651"/>
    </source>
</evidence>
<evidence type="ECO:0000313" key="13">
    <source>
        <dbReference type="EMBL" id="ONF97141.1"/>
    </source>
</evidence>
<keyword evidence="3" id="KW-0813">Transport</keyword>
<evidence type="ECO:0000256" key="4">
    <source>
        <dbReference type="ARBA" id="ARBA00022475"/>
    </source>
</evidence>
<dbReference type="Proteomes" id="UP000188729">
    <property type="component" value="Unassembled WGS sequence"/>
</dbReference>
<dbReference type="InterPro" id="IPR002585">
    <property type="entry name" value="Cyt-d_ubiquinol_oxidase_su_1"/>
</dbReference>
<dbReference type="Pfam" id="PF01654">
    <property type="entry name" value="Cyt_bd_oxida_I"/>
    <property type="match status" value="1"/>
</dbReference>
<evidence type="ECO:0000256" key="12">
    <source>
        <dbReference type="SAM" id="Phobius"/>
    </source>
</evidence>
<evidence type="ECO:0000256" key="6">
    <source>
        <dbReference type="ARBA" id="ARBA00022692"/>
    </source>
</evidence>
<dbReference type="PANTHER" id="PTHR30365:SF14">
    <property type="entry name" value="CYTOCHROME BD MENAQUINOL OXIDASE SUBUNIT I-RELATED"/>
    <property type="match status" value="1"/>
</dbReference>
<dbReference type="GO" id="GO:0019646">
    <property type="term" value="P:aerobic electron transport chain"/>
    <property type="evidence" value="ECO:0007669"/>
    <property type="project" value="InterPro"/>
</dbReference>
<dbReference type="GO" id="GO:0016682">
    <property type="term" value="F:oxidoreductase activity, acting on diphenols and related substances as donors, oxygen as acceptor"/>
    <property type="evidence" value="ECO:0007669"/>
    <property type="project" value="TreeGrafter"/>
</dbReference>
<dbReference type="PANTHER" id="PTHR30365">
    <property type="entry name" value="CYTOCHROME D UBIQUINOL OXIDASE"/>
    <property type="match status" value="1"/>
</dbReference>
<keyword evidence="6 12" id="KW-0812">Transmembrane</keyword>
<keyword evidence="8" id="KW-0249">Electron transport</keyword>
<keyword evidence="11 12" id="KW-0472">Membrane</keyword>
<evidence type="ECO:0000256" key="7">
    <source>
        <dbReference type="ARBA" id="ARBA00022723"/>
    </source>
</evidence>
<organism evidence="13 14">
    <name type="scientific">Sphingomonas jeddahensis</name>
    <dbReference type="NCBI Taxonomy" id="1915074"/>
    <lineage>
        <taxon>Bacteria</taxon>
        <taxon>Pseudomonadati</taxon>
        <taxon>Pseudomonadota</taxon>
        <taxon>Alphaproteobacteria</taxon>
        <taxon>Sphingomonadales</taxon>
        <taxon>Sphingomonadaceae</taxon>
        <taxon>Sphingomonas</taxon>
    </lineage>
</organism>
<dbReference type="GO" id="GO:0046872">
    <property type="term" value="F:metal ion binding"/>
    <property type="evidence" value="ECO:0007669"/>
    <property type="project" value="UniProtKB-KW"/>
</dbReference>
<evidence type="ECO:0000256" key="5">
    <source>
        <dbReference type="ARBA" id="ARBA00022617"/>
    </source>
</evidence>
<evidence type="ECO:0000256" key="2">
    <source>
        <dbReference type="ARBA" id="ARBA00009819"/>
    </source>
</evidence>
<evidence type="ECO:0000256" key="10">
    <source>
        <dbReference type="ARBA" id="ARBA00023004"/>
    </source>
</evidence>
<accession>A0A1V2EWT9</accession>
<dbReference type="EMBL" id="MPSB01000002">
    <property type="protein sequence ID" value="ONF97141.1"/>
    <property type="molecule type" value="Genomic_DNA"/>
</dbReference>
<keyword evidence="4" id="KW-1003">Cell membrane</keyword>
<comment type="similarity">
    <text evidence="2">Belongs to the cytochrome ubiquinol oxidase subunit 1 family.</text>
</comment>
<dbReference type="GO" id="GO:0009055">
    <property type="term" value="F:electron transfer activity"/>
    <property type="evidence" value="ECO:0007669"/>
    <property type="project" value="InterPro"/>
</dbReference>
<dbReference type="STRING" id="1915074.SPHI_05780"/>
<evidence type="ECO:0000256" key="3">
    <source>
        <dbReference type="ARBA" id="ARBA00022448"/>
    </source>
</evidence>
<comment type="caution">
    <text evidence="13">The sequence shown here is derived from an EMBL/GenBank/DDBJ whole genome shotgun (WGS) entry which is preliminary data.</text>
</comment>
<comment type="subcellular location">
    <subcellularLocation>
        <location evidence="1">Cell membrane</location>
        <topology evidence="1">Multi-pass membrane protein</topology>
    </subcellularLocation>
</comment>
<proteinExistence type="inferred from homology"/>
<name>A0A1V2EWT9_9SPHN</name>
<evidence type="ECO:0000256" key="11">
    <source>
        <dbReference type="ARBA" id="ARBA00023136"/>
    </source>
</evidence>
<keyword evidence="5" id="KW-0349">Heme</keyword>
<protein>
    <submittedName>
        <fullName evidence="13">Bacterial Cytochrome Ubiquinol Oxidase</fullName>
    </submittedName>
</protein>
<keyword evidence="14" id="KW-1185">Reference proteome</keyword>
<reference evidence="13 14" key="1">
    <citation type="submission" date="2016-11" db="EMBL/GenBank/DDBJ databases">
        <title>Genome sequence of Sphingomonas jeddahensis G39.</title>
        <authorList>
            <person name="Poehlein A."/>
            <person name="Wuebbeler J.H."/>
            <person name="Steinbuechel A."/>
            <person name="Daniel R."/>
        </authorList>
    </citation>
    <scope>NUCLEOTIDE SEQUENCE [LARGE SCALE GENOMIC DNA]</scope>
    <source>
        <strain evidence="13 14">G39</strain>
    </source>
</reference>
<evidence type="ECO:0000313" key="14">
    <source>
        <dbReference type="Proteomes" id="UP000188729"/>
    </source>
</evidence>
<keyword evidence="10" id="KW-0408">Iron</keyword>
<feature type="transmembrane region" description="Helical" evidence="12">
    <location>
        <begin position="44"/>
        <end position="66"/>
    </location>
</feature>
<gene>
    <name evidence="13" type="ORF">SPHI_05780</name>
</gene>
<dbReference type="AlphaFoldDB" id="A0A1V2EWT9"/>
<dbReference type="GO" id="GO:0020037">
    <property type="term" value="F:heme binding"/>
    <property type="evidence" value="ECO:0007669"/>
    <property type="project" value="TreeGrafter"/>
</dbReference>
<evidence type="ECO:0000256" key="8">
    <source>
        <dbReference type="ARBA" id="ARBA00022982"/>
    </source>
</evidence>
<dbReference type="GO" id="GO:0070069">
    <property type="term" value="C:cytochrome complex"/>
    <property type="evidence" value="ECO:0007669"/>
    <property type="project" value="InterPro"/>
</dbReference>
<keyword evidence="9 12" id="KW-1133">Transmembrane helix</keyword>
<evidence type="ECO:0000256" key="9">
    <source>
        <dbReference type="ARBA" id="ARBA00022989"/>
    </source>
</evidence>
<sequence length="102" mass="10647">MGPSGFVAVIAGWITTEVGRQPYTVYGHLLTGQSHSPLAAPAVATSLVAFVLVYFAVFGAGTWYILHLMRNPARPQEAEPDQALVRTVGITPAPALSAAAGE</sequence>